<protein>
    <submittedName>
        <fullName evidence="3">Alkene reductase</fullName>
    </submittedName>
</protein>
<dbReference type="PANTHER" id="PTHR22893:SF91">
    <property type="entry name" value="NADPH DEHYDROGENASE 2-RELATED"/>
    <property type="match status" value="1"/>
</dbReference>
<proteinExistence type="predicted"/>
<dbReference type="InterPro" id="IPR045247">
    <property type="entry name" value="Oye-like"/>
</dbReference>
<dbReference type="SUPFAM" id="SSF51395">
    <property type="entry name" value="FMN-linked oxidoreductases"/>
    <property type="match status" value="1"/>
</dbReference>
<dbReference type="InterPro" id="IPR001155">
    <property type="entry name" value="OxRdtase_FMN_N"/>
</dbReference>
<sequence>MNTEKKLLRPLLTNNLRLANRVVMAPMNRRRAFNGVPGESAGIYYGQRAGAGLIITDNTAVAPNGIGYAGTPGIYNQAQADGWKNVAGAVHARGGRIFMQLVHAGRIGHYANNEAQMPLIAPSAVRAEGFVRTKGDIHLPMSEPVEATVADIRRLIDEHIQAAVRAMDAGFDGVEIHGAHGFLPEQFLHPHTNRRTDIYGGNIANRSRFLLEIMEGVAAAIGKERTGIRLSPFVKLNDLPDYAEEVETHRYLVDTLRELGGFVYSFIRSGPGWKGQDTRGLYPRPSPAFRRVGHPGGRLYRRNGRNGFANRPGRSHSVR</sequence>
<feature type="domain" description="NADH:flavin oxidoreductase/NADH oxidase N-terminal" evidence="2">
    <location>
        <begin position="6"/>
        <end position="254"/>
    </location>
</feature>
<gene>
    <name evidence="3" type="ORF">ABV298_26645</name>
</gene>
<dbReference type="Gene3D" id="3.20.20.70">
    <property type="entry name" value="Aldolase class I"/>
    <property type="match status" value="1"/>
</dbReference>
<feature type="region of interest" description="Disordered" evidence="1">
    <location>
        <begin position="294"/>
        <end position="319"/>
    </location>
</feature>
<dbReference type="Pfam" id="PF00724">
    <property type="entry name" value="Oxidored_FMN"/>
    <property type="match status" value="1"/>
</dbReference>
<accession>A0AAU8FIT2</accession>
<name>A0AAU8FIT2_9BACT</name>
<dbReference type="AlphaFoldDB" id="A0AAU8FIT2"/>
<dbReference type="PANTHER" id="PTHR22893">
    <property type="entry name" value="NADH OXIDOREDUCTASE-RELATED"/>
    <property type="match status" value="1"/>
</dbReference>
<organism evidence="3">
    <name type="scientific">Dyadobacter sp. 676</name>
    <dbReference type="NCBI Taxonomy" id="3088362"/>
    <lineage>
        <taxon>Bacteria</taxon>
        <taxon>Pseudomonadati</taxon>
        <taxon>Bacteroidota</taxon>
        <taxon>Cytophagia</taxon>
        <taxon>Cytophagales</taxon>
        <taxon>Spirosomataceae</taxon>
        <taxon>Dyadobacter</taxon>
    </lineage>
</organism>
<dbReference type="GO" id="GO:0005829">
    <property type="term" value="C:cytosol"/>
    <property type="evidence" value="ECO:0007669"/>
    <property type="project" value="TreeGrafter"/>
</dbReference>
<evidence type="ECO:0000313" key="3">
    <source>
        <dbReference type="EMBL" id="XCH23854.1"/>
    </source>
</evidence>
<dbReference type="InterPro" id="IPR013785">
    <property type="entry name" value="Aldolase_TIM"/>
</dbReference>
<dbReference type="GO" id="GO:0016491">
    <property type="term" value="F:oxidoreductase activity"/>
    <property type="evidence" value="ECO:0007669"/>
    <property type="project" value="InterPro"/>
</dbReference>
<dbReference type="RefSeq" id="WP_353719178.1">
    <property type="nucleotide sequence ID" value="NZ_CP159289.1"/>
</dbReference>
<dbReference type="GO" id="GO:0010181">
    <property type="term" value="F:FMN binding"/>
    <property type="evidence" value="ECO:0007669"/>
    <property type="project" value="InterPro"/>
</dbReference>
<evidence type="ECO:0000259" key="2">
    <source>
        <dbReference type="Pfam" id="PF00724"/>
    </source>
</evidence>
<evidence type="ECO:0000256" key="1">
    <source>
        <dbReference type="SAM" id="MobiDB-lite"/>
    </source>
</evidence>
<dbReference type="EMBL" id="CP159289">
    <property type="protein sequence ID" value="XCH23854.1"/>
    <property type="molecule type" value="Genomic_DNA"/>
</dbReference>
<reference evidence="3" key="1">
    <citation type="submission" date="2024-06" db="EMBL/GenBank/DDBJ databases">
        <title>Sequencing and assembly of the genome of Dyadobacter sp. strain 676, a symbiont of Cyamopsis tetragonoloba.</title>
        <authorList>
            <person name="Guro P."/>
            <person name="Sazanova A."/>
            <person name="Kuznetsova I."/>
            <person name="Belimov A."/>
            <person name="Safronova V."/>
        </authorList>
    </citation>
    <scope>NUCLEOTIDE SEQUENCE</scope>
    <source>
        <strain evidence="3">676</strain>
    </source>
</reference>